<feature type="region of interest" description="Disordered" evidence="1">
    <location>
        <begin position="1"/>
        <end position="107"/>
    </location>
</feature>
<evidence type="ECO:0000313" key="2">
    <source>
        <dbReference type="EMBL" id="EDX72619.1"/>
    </source>
</evidence>
<feature type="compositionally biased region" description="Basic and acidic residues" evidence="1">
    <location>
        <begin position="1"/>
        <end position="28"/>
    </location>
</feature>
<accession>B4VZT3</accession>
<organism evidence="2 3">
    <name type="scientific">Coleofasciculus chthonoplastes PCC 7420</name>
    <dbReference type="NCBI Taxonomy" id="118168"/>
    <lineage>
        <taxon>Bacteria</taxon>
        <taxon>Bacillati</taxon>
        <taxon>Cyanobacteriota</taxon>
        <taxon>Cyanophyceae</taxon>
        <taxon>Coleofasciculales</taxon>
        <taxon>Coleofasciculaceae</taxon>
        <taxon>Coleofasciculus</taxon>
    </lineage>
</organism>
<evidence type="ECO:0000313" key="3">
    <source>
        <dbReference type="Proteomes" id="UP000003835"/>
    </source>
</evidence>
<dbReference type="AlphaFoldDB" id="B4VZT3"/>
<dbReference type="EMBL" id="DS989863">
    <property type="protein sequence ID" value="EDX72619.1"/>
    <property type="molecule type" value="Genomic_DNA"/>
</dbReference>
<proteinExistence type="predicted"/>
<gene>
    <name evidence="2" type="ORF">MC7420_2527</name>
</gene>
<dbReference type="HOGENOM" id="CLU_123930_0_0_3"/>
<feature type="compositionally biased region" description="Low complexity" evidence="1">
    <location>
        <begin position="36"/>
        <end position="58"/>
    </location>
</feature>
<reference evidence="2 3" key="1">
    <citation type="submission" date="2008-07" db="EMBL/GenBank/DDBJ databases">
        <authorList>
            <person name="Tandeau de Marsac N."/>
            <person name="Ferriera S."/>
            <person name="Johnson J."/>
            <person name="Kravitz S."/>
            <person name="Beeson K."/>
            <person name="Sutton G."/>
            <person name="Rogers Y.-H."/>
            <person name="Friedman R."/>
            <person name="Frazier M."/>
            <person name="Venter J.C."/>
        </authorList>
    </citation>
    <scope>NUCLEOTIDE SEQUENCE [LARGE SCALE GENOMIC DNA]</scope>
    <source>
        <strain evidence="2 3">PCC 7420</strain>
    </source>
</reference>
<keyword evidence="3" id="KW-1185">Reference proteome</keyword>
<dbReference type="Proteomes" id="UP000003835">
    <property type="component" value="Unassembled WGS sequence"/>
</dbReference>
<evidence type="ECO:0000256" key="1">
    <source>
        <dbReference type="SAM" id="MobiDB-lite"/>
    </source>
</evidence>
<protein>
    <submittedName>
        <fullName evidence="2">Uncharacterized protein</fullName>
    </submittedName>
</protein>
<sequence>MGAVKSEPEAKKPEPAKATKAPEAEAKKPAAKKPAAKAAKAPAAKPQKAAPQATPAAASNGKAEPQPGVTFAPNNLLPLKTNSSRRRPGPSMNNFLEMARQVQPPRS</sequence>
<name>B4VZT3_9CYAN</name>